<dbReference type="AlphaFoldDB" id="A0A3R8JQ03"/>
<dbReference type="RefSeq" id="WP_125128189.1">
    <property type="nucleotide sequence ID" value="NZ_RHJS01000002.1"/>
</dbReference>
<dbReference type="InterPro" id="IPR051396">
    <property type="entry name" value="Bact_Antivir_Def_Nuclease"/>
</dbReference>
<evidence type="ECO:0000313" key="3">
    <source>
        <dbReference type="Proteomes" id="UP000274920"/>
    </source>
</evidence>
<proteinExistence type="predicted"/>
<dbReference type="PANTHER" id="PTHR43581:SF2">
    <property type="entry name" value="EXCINUCLEASE ATPASE SUBUNIT"/>
    <property type="match status" value="1"/>
</dbReference>
<dbReference type="Pfam" id="PF13304">
    <property type="entry name" value="AAA_21"/>
    <property type="match status" value="1"/>
</dbReference>
<dbReference type="GO" id="GO:0005524">
    <property type="term" value="F:ATP binding"/>
    <property type="evidence" value="ECO:0007669"/>
    <property type="project" value="UniProtKB-KW"/>
</dbReference>
<keyword evidence="3" id="KW-1185">Reference proteome</keyword>
<protein>
    <submittedName>
        <fullName evidence="2">ATP-binding protein</fullName>
    </submittedName>
</protein>
<organism evidence="2 3">
    <name type="scientific">Schaedlerella arabinosiphila</name>
    <dbReference type="NCBI Taxonomy" id="2044587"/>
    <lineage>
        <taxon>Bacteria</taxon>
        <taxon>Bacillati</taxon>
        <taxon>Bacillota</taxon>
        <taxon>Clostridia</taxon>
        <taxon>Lachnospirales</taxon>
        <taxon>Lachnospiraceae</taxon>
        <taxon>Schaedlerella</taxon>
    </lineage>
</organism>
<reference evidence="2" key="1">
    <citation type="submission" date="2018-10" db="EMBL/GenBank/DDBJ databases">
        <title>Schaedlerella arabinophila gen. nov. sp. nov., isolated from the mouse intestinal tract and comparative analysis with the genome of the closely related altered Schaedler flora strain ASF502.</title>
        <authorList>
            <person name="Miyake S."/>
            <person name="Soh M."/>
            <person name="Seedorf H."/>
        </authorList>
    </citation>
    <scope>NUCLEOTIDE SEQUENCE [LARGE SCALE GENOMIC DNA]</scope>
    <source>
        <strain evidence="2">DSM 106076</strain>
    </source>
</reference>
<comment type="caution">
    <text evidence="2">The sequence shown here is derived from an EMBL/GenBank/DDBJ whole genome shotgun (WGS) entry which is preliminary data.</text>
</comment>
<evidence type="ECO:0000259" key="1">
    <source>
        <dbReference type="Pfam" id="PF13304"/>
    </source>
</evidence>
<dbReference type="EMBL" id="RHJS01000002">
    <property type="protein sequence ID" value="RRK32746.1"/>
    <property type="molecule type" value="Genomic_DNA"/>
</dbReference>
<dbReference type="InterPro" id="IPR003959">
    <property type="entry name" value="ATPase_AAA_core"/>
</dbReference>
<name>A0A3R8JQ03_9FIRM</name>
<feature type="domain" description="ATPase AAA-type core" evidence="1">
    <location>
        <begin position="25"/>
        <end position="285"/>
    </location>
</feature>
<gene>
    <name evidence="2" type="ORF">EBB54_16305</name>
</gene>
<dbReference type="Proteomes" id="UP000274920">
    <property type="component" value="Unassembled WGS sequence"/>
</dbReference>
<accession>A0A3R8JQ03</accession>
<dbReference type="PANTHER" id="PTHR43581">
    <property type="entry name" value="ATP/GTP PHOSPHATASE"/>
    <property type="match status" value="1"/>
</dbReference>
<dbReference type="InterPro" id="IPR027417">
    <property type="entry name" value="P-loop_NTPase"/>
</dbReference>
<evidence type="ECO:0000313" key="2">
    <source>
        <dbReference type="EMBL" id="RRK32746.1"/>
    </source>
</evidence>
<sequence length="354" mass="41043">MKIETLILNDFMLFDKAEIEWSKNINIICGENSTGKTTLLKVMYSLLKPMSIEKRGVTTKDIEEKQVVEKLQGVFRPDGMKVGRLVRRKQGSSRTEFAMVFDNKQKISVGFGNRQENHVDIKSEQMSPFEKFDAIYIPTKEMISTTEHFVSLYDEYHIDFEEMYYDLAKLLDRPLSKGPNTNEQNEILKSIEEIMKGQIIQRDKKFYLKIKGEGEFEMGLLSDGYRKLSMILYLILSGSLNKNAVLFWDEPETNMNPGMIHPIVQAMVQLAKMGVQIFVTTHDYFVQQEFNMLTVYPELNLDGLDIRFMSLYRDSESNAVMYEMKETASGLKNNAIMREFDAIYDREQGIIYGS</sequence>
<dbReference type="Gene3D" id="3.40.50.300">
    <property type="entry name" value="P-loop containing nucleotide triphosphate hydrolases"/>
    <property type="match status" value="1"/>
</dbReference>
<keyword evidence="2" id="KW-0067">ATP-binding</keyword>
<dbReference type="GO" id="GO:0016887">
    <property type="term" value="F:ATP hydrolysis activity"/>
    <property type="evidence" value="ECO:0007669"/>
    <property type="project" value="InterPro"/>
</dbReference>
<dbReference type="SUPFAM" id="SSF52540">
    <property type="entry name" value="P-loop containing nucleoside triphosphate hydrolases"/>
    <property type="match status" value="1"/>
</dbReference>
<keyword evidence="2" id="KW-0547">Nucleotide-binding</keyword>